<protein>
    <submittedName>
        <fullName evidence="2">Uncharacterized protein</fullName>
    </submittedName>
</protein>
<evidence type="ECO:0000313" key="3">
    <source>
        <dbReference type="Proteomes" id="UP000236584"/>
    </source>
</evidence>
<feature type="transmembrane region" description="Helical" evidence="1">
    <location>
        <begin position="76"/>
        <end position="96"/>
    </location>
</feature>
<keyword evidence="1" id="KW-0472">Membrane</keyword>
<feature type="transmembrane region" description="Helical" evidence="1">
    <location>
        <begin position="46"/>
        <end position="64"/>
    </location>
</feature>
<dbReference type="RefSeq" id="WP_103425038.1">
    <property type="nucleotide sequence ID" value="NZ_CP026309.1"/>
</dbReference>
<keyword evidence="1" id="KW-1133">Transmembrane helix</keyword>
<organism evidence="2 3">
    <name type="scientific">Salinigranum rubrum</name>
    <dbReference type="NCBI Taxonomy" id="755307"/>
    <lineage>
        <taxon>Archaea</taxon>
        <taxon>Methanobacteriati</taxon>
        <taxon>Methanobacteriota</taxon>
        <taxon>Stenosarchaea group</taxon>
        <taxon>Halobacteria</taxon>
        <taxon>Halobacteriales</taxon>
        <taxon>Haloferacaceae</taxon>
        <taxon>Salinigranum</taxon>
    </lineage>
</organism>
<dbReference type="InterPro" id="IPR055968">
    <property type="entry name" value="DUF7546"/>
</dbReference>
<keyword evidence="3" id="KW-1185">Reference proteome</keyword>
<dbReference type="KEGG" id="srub:C2R22_06480"/>
<gene>
    <name evidence="2" type="ORF">C2R22_06480</name>
</gene>
<dbReference type="Proteomes" id="UP000236584">
    <property type="component" value="Chromosome"/>
</dbReference>
<keyword evidence="1" id="KW-0812">Transmembrane</keyword>
<proteinExistence type="predicted"/>
<feature type="transmembrane region" description="Helical" evidence="1">
    <location>
        <begin position="141"/>
        <end position="165"/>
    </location>
</feature>
<dbReference type="EMBL" id="CP026309">
    <property type="protein sequence ID" value="AUV81350.1"/>
    <property type="molecule type" value="Genomic_DNA"/>
</dbReference>
<dbReference type="AlphaFoldDB" id="A0A2I8VHG5"/>
<reference evidence="2 3" key="1">
    <citation type="submission" date="2018-01" db="EMBL/GenBank/DDBJ databases">
        <title>Complete genome sequence of Salinigranum rubrum GX10T, an extremely halophilic archaeon isolated from a marine solar saltern.</title>
        <authorList>
            <person name="Han S."/>
        </authorList>
    </citation>
    <scope>NUCLEOTIDE SEQUENCE [LARGE SCALE GENOMIC DNA]</scope>
    <source>
        <strain evidence="2 3">GX10</strain>
    </source>
</reference>
<feature type="transmembrane region" description="Helical" evidence="1">
    <location>
        <begin position="177"/>
        <end position="199"/>
    </location>
</feature>
<sequence length="234" mass="24658">MSTVTRLDWRPTKTDLLVGAVVVNAEVLAVLLYLAAQPVTVDSWRFIVYAFLWINAGLYAVAKTRPADASRSTKRVAMLVAGGYFLVLAVAGGVVGPSHTSPLASLLTDGHLHSHGSASSSFDLRLLPPGWGPALVYQGSWLMVILMPYKVIGYLSLAYLVYATVIDAAGTALSGSLGLLSCVSCTWPVVGSLVTTLFGSGSVVVAAATTWPYDISTAAFLATVALLTWRPLAR</sequence>
<dbReference type="Pfam" id="PF24412">
    <property type="entry name" value="DUF7546"/>
    <property type="match status" value="1"/>
</dbReference>
<accession>A0A2I8VHG5</accession>
<feature type="transmembrane region" description="Helical" evidence="1">
    <location>
        <begin position="211"/>
        <end position="229"/>
    </location>
</feature>
<feature type="transmembrane region" description="Helical" evidence="1">
    <location>
        <begin position="16"/>
        <end position="34"/>
    </location>
</feature>
<name>A0A2I8VHG5_9EURY</name>
<evidence type="ECO:0000256" key="1">
    <source>
        <dbReference type="SAM" id="Phobius"/>
    </source>
</evidence>
<dbReference type="GeneID" id="35591720"/>
<evidence type="ECO:0000313" key="2">
    <source>
        <dbReference type="EMBL" id="AUV81350.1"/>
    </source>
</evidence>